<dbReference type="EMBL" id="JAGPUO010000006">
    <property type="protein sequence ID" value="KAG5662198.1"/>
    <property type="molecule type" value="Genomic_DNA"/>
</dbReference>
<organism evidence="2 3">
    <name type="scientific">Fusarium avenaceum</name>
    <dbReference type="NCBI Taxonomy" id="40199"/>
    <lineage>
        <taxon>Eukaryota</taxon>
        <taxon>Fungi</taxon>
        <taxon>Dikarya</taxon>
        <taxon>Ascomycota</taxon>
        <taxon>Pezizomycotina</taxon>
        <taxon>Sordariomycetes</taxon>
        <taxon>Hypocreomycetidae</taxon>
        <taxon>Hypocreales</taxon>
        <taxon>Nectriaceae</taxon>
        <taxon>Fusarium</taxon>
        <taxon>Fusarium tricinctum species complex</taxon>
    </lineage>
</organism>
<evidence type="ECO:0000313" key="3">
    <source>
        <dbReference type="Proteomes" id="UP000782241"/>
    </source>
</evidence>
<evidence type="ECO:0000313" key="2">
    <source>
        <dbReference type="EMBL" id="KAG5662198.1"/>
    </source>
</evidence>
<dbReference type="SUPFAM" id="SSF53474">
    <property type="entry name" value="alpha/beta-Hydrolases"/>
    <property type="match status" value="1"/>
</dbReference>
<dbReference type="Pfam" id="PF13424">
    <property type="entry name" value="TPR_12"/>
    <property type="match status" value="1"/>
</dbReference>
<dbReference type="SUPFAM" id="SSF48452">
    <property type="entry name" value="TPR-like"/>
    <property type="match status" value="2"/>
</dbReference>
<dbReference type="SUPFAM" id="SSF52540">
    <property type="entry name" value="P-loop containing nucleoside triphosphate hydrolases"/>
    <property type="match status" value="1"/>
</dbReference>
<accession>A0A9P7H5L5</accession>
<comment type="caution">
    <text evidence="2">The sequence shown here is derived from an EMBL/GenBank/DDBJ whole genome shotgun (WGS) entry which is preliminary data.</text>
</comment>
<proteinExistence type="predicted"/>
<sequence length="1041" mass="117474">MLSSLRRVFRPKSNQTHDLHKKPASEPPPKPPTRSETPKYYSGIQTLHSSEYDEIDLVFVHGLKGDCLKTWKDQTTDEPWPKTMLPLEIGTARVLTYSYDATVVGKADVPSQNRISNHAANLVTALASLRQSDNANQRPIIFVCHSLGGLVCQDALVTARQRSEQHLQDIFNFTRGIIFLGTPHHGSSLAKFGELVSRSVGLLKETNSDIVQVLTRDSEVLARIQDSFQALLMTRSKDESSMIEITCFYEELPTKRYGMIVPKHSAILPGYISIGIHKNHAEMTKFAHSDEPGFKAICGELKRWMNKIQEAKSKPQKNAHVAHCLVPYTYNPDFVGRSEVLELLRDQLGHTTPQSQNKGHLRAALHGLGGIGKTQIALAYSFWLQETSEDVSVFWIHASSAERFSEAYGNIARECKIPGHEDPSFDALSEVKDWLESKESGQWLIIIDNADDMRLFFPQPDNFSKSASNNEDSLGQFIPECSHGTILITTRNMQVGSRLMKGKRPIEVGKMDGDESIQLLRQGLQGDESTEDLLQLSSRLEFLPLALVQAAAFIQENSITVNDYLELLDGSDKDLIDLLSEDFETVGRDSDTPRAVAQTWMLSFQQIEREYPFAGDLLSLMSLFDRQAIPLEFLEFYSEEKKPAESNVRMQLVKALGVLKAFCFIRADKGGDHNMHRLVQLVTRTWLIRKGVMAPFARDALLSVSDYYPYGYFEQTDTCTAYLSHAISVLDLQVVESDEDRLLRASMLHRVGGFFLFQGRYADAEKLQREGTKIRIELLGEEDSETFVSMLDLSNCLQYQAQYYEAEKLAVAILETCKQVRGEEHPQTLDAMSALASKYYDLDKEEDAKRLWTYVSETRKRVLGENHEDTLAAMNDLALTLEGEEQLEIQKHIIEVETRTRGADHPSTLTTRSNLAMARYSRGEVAAAEELMTEILEVRKRVLGDEHPSTVVSMMHLGQIWITLGTQTADIRHLYPDVDLFGDAKRLLEECVRLKTKSLGPNHPETLQAFTQLNECQEAMELADRDEVNRKAVESNGQVEL</sequence>
<dbReference type="Gene3D" id="3.40.50.1820">
    <property type="entry name" value="alpha/beta hydrolase"/>
    <property type="match status" value="1"/>
</dbReference>
<feature type="region of interest" description="Disordered" evidence="1">
    <location>
        <begin position="1"/>
        <end position="40"/>
    </location>
</feature>
<dbReference type="Gene3D" id="1.25.40.10">
    <property type="entry name" value="Tetratricopeptide repeat domain"/>
    <property type="match status" value="2"/>
</dbReference>
<protein>
    <recommendedName>
        <fullName evidence="4">NB-ARC domain-containing protein</fullName>
    </recommendedName>
</protein>
<evidence type="ECO:0000256" key="1">
    <source>
        <dbReference type="SAM" id="MobiDB-lite"/>
    </source>
</evidence>
<dbReference type="Gene3D" id="3.40.50.300">
    <property type="entry name" value="P-loop containing nucleotide triphosphate hydrolases"/>
    <property type="match status" value="1"/>
</dbReference>
<dbReference type="InterPro" id="IPR029058">
    <property type="entry name" value="AB_hydrolase_fold"/>
</dbReference>
<dbReference type="PANTHER" id="PTHR46082">
    <property type="entry name" value="ATP/GTP-BINDING PROTEIN-RELATED"/>
    <property type="match status" value="1"/>
</dbReference>
<evidence type="ECO:0008006" key="4">
    <source>
        <dbReference type="Google" id="ProtNLM"/>
    </source>
</evidence>
<feature type="compositionally biased region" description="Basic and acidic residues" evidence="1">
    <location>
        <begin position="15"/>
        <end position="24"/>
    </location>
</feature>
<dbReference type="PANTHER" id="PTHR46082:SF6">
    <property type="entry name" value="AAA+ ATPASE DOMAIN-CONTAINING PROTEIN-RELATED"/>
    <property type="match status" value="1"/>
</dbReference>
<dbReference type="InterPro" id="IPR027417">
    <property type="entry name" value="P-loop_NTPase"/>
</dbReference>
<dbReference type="Pfam" id="PF13374">
    <property type="entry name" value="TPR_10"/>
    <property type="match status" value="3"/>
</dbReference>
<dbReference type="InterPro" id="IPR053137">
    <property type="entry name" value="NLR-like"/>
</dbReference>
<reference evidence="2" key="1">
    <citation type="submission" date="2021-04" db="EMBL/GenBank/DDBJ databases">
        <title>Draft genome of Fusarium avenaceum strain F156N33, isolated from an atmospheric sample in Virginia.</title>
        <authorList>
            <person name="Yang S."/>
            <person name="Vinatzer B.A."/>
            <person name="Coleman J."/>
        </authorList>
    </citation>
    <scope>NUCLEOTIDE SEQUENCE</scope>
    <source>
        <strain evidence="2">F156N33</strain>
    </source>
</reference>
<dbReference type="InterPro" id="IPR011990">
    <property type="entry name" value="TPR-like_helical_dom_sf"/>
</dbReference>
<dbReference type="AlphaFoldDB" id="A0A9P7H5L5"/>
<keyword evidence="3" id="KW-1185">Reference proteome</keyword>
<name>A0A9P7H5L5_9HYPO</name>
<gene>
    <name evidence="2" type="ORF">KAF25_004437</name>
</gene>
<dbReference type="Proteomes" id="UP000782241">
    <property type="component" value="Unassembled WGS sequence"/>
</dbReference>